<dbReference type="Gene3D" id="3.40.525.10">
    <property type="entry name" value="CRAL-TRIO lipid binding domain"/>
    <property type="match status" value="1"/>
</dbReference>
<dbReference type="SMART" id="SM01100">
    <property type="entry name" value="CRAL_TRIO_N"/>
    <property type="match status" value="1"/>
</dbReference>
<feature type="compositionally biased region" description="Polar residues" evidence="1">
    <location>
        <begin position="1"/>
        <end position="24"/>
    </location>
</feature>
<dbReference type="PROSITE" id="PS50191">
    <property type="entry name" value="CRAL_TRIO"/>
    <property type="match status" value="1"/>
</dbReference>
<keyword evidence="4" id="KW-1185">Reference proteome</keyword>
<reference evidence="4" key="1">
    <citation type="journal article" date="2023" name="Commun. Biol.">
        <title>Genome analysis of Parmales, the sister group of diatoms, reveals the evolutionary specialization of diatoms from phago-mixotrophs to photoautotrophs.</title>
        <authorList>
            <person name="Ban H."/>
            <person name="Sato S."/>
            <person name="Yoshikawa S."/>
            <person name="Yamada K."/>
            <person name="Nakamura Y."/>
            <person name="Ichinomiya M."/>
            <person name="Sato N."/>
            <person name="Blanc-Mathieu R."/>
            <person name="Endo H."/>
            <person name="Kuwata A."/>
            <person name="Ogata H."/>
        </authorList>
    </citation>
    <scope>NUCLEOTIDE SEQUENCE [LARGE SCALE GENOMIC DNA]</scope>
    <source>
        <strain evidence="4">NIES 3699</strain>
    </source>
</reference>
<gene>
    <name evidence="3" type="ORF">TrVE_jg8648</name>
</gene>
<dbReference type="InterPro" id="IPR001251">
    <property type="entry name" value="CRAL-TRIO_dom"/>
</dbReference>
<proteinExistence type="predicted"/>
<dbReference type="Pfam" id="PF03765">
    <property type="entry name" value="CRAL_TRIO_N"/>
    <property type="match status" value="1"/>
</dbReference>
<dbReference type="InterPro" id="IPR051026">
    <property type="entry name" value="PI/PC_transfer"/>
</dbReference>
<feature type="compositionally biased region" description="Basic residues" evidence="1">
    <location>
        <begin position="473"/>
        <end position="488"/>
    </location>
</feature>
<dbReference type="InterPro" id="IPR011074">
    <property type="entry name" value="CRAL/TRIO_N_dom"/>
</dbReference>
<evidence type="ECO:0000259" key="2">
    <source>
        <dbReference type="PROSITE" id="PS50191"/>
    </source>
</evidence>
<feature type="domain" description="CRAL-TRIO" evidence="2">
    <location>
        <begin position="136"/>
        <end position="313"/>
    </location>
</feature>
<feature type="compositionally biased region" description="Basic and acidic residues" evidence="1">
    <location>
        <begin position="463"/>
        <end position="472"/>
    </location>
</feature>
<feature type="region of interest" description="Disordered" evidence="1">
    <location>
        <begin position="1"/>
        <end position="60"/>
    </location>
</feature>
<feature type="compositionally biased region" description="Low complexity" evidence="1">
    <location>
        <begin position="25"/>
        <end position="48"/>
    </location>
</feature>
<evidence type="ECO:0000256" key="1">
    <source>
        <dbReference type="SAM" id="MobiDB-lite"/>
    </source>
</evidence>
<comment type="caution">
    <text evidence="3">The sequence shown here is derived from an EMBL/GenBank/DDBJ whole genome shotgun (WGS) entry which is preliminary data.</text>
</comment>
<dbReference type="InterPro" id="IPR036273">
    <property type="entry name" value="CRAL/TRIO_N_dom_sf"/>
</dbReference>
<dbReference type="CDD" id="cd00170">
    <property type="entry name" value="SEC14"/>
    <property type="match status" value="1"/>
</dbReference>
<sequence length="488" mass="53816">MSSPAYESPPSQNSLKSIKSPQTDLSSSTTVSFRSSLSPDSRRSSSGSKNDAHKWGHSGYLTPKETTALGKLRLHVSSLPQSYQSTVFTFKDAGEGEDDCLLRWLRARRFKVKDVEEMIESAHSLRQVKPPPPQTPASIVQKLNPQYYLGHTKSGNPIFISKPGKTDVYGLECCLNMEGVMGNHWEAMEEGFTQELLKSKNKHSAFDDYSCLCVLDLHGLNSSQLNKKMLRVVKEQASIDNLCYPETMNLMILLSPPPTFAIFYRLIRAFLPSRTVSKIELYANRSKGLKRLSELIDEEELSVEYGGTKEAENSDEERVIVERLRLGKGFVDLAVSQGESLTVKIYTKTQSTGVFVIKSTSSEGNEPLGTLEVTNDGNPDNDGVTDEVHIKHIEIDFGLTLKGPGTFRVEGKAGSSMFGAGHDFLIVGTITSTEELKKPSKPLVSPSSSPEIEIIKTSYGRDANLRDGTDGSKKKKRGNFFGRGGKKS</sequence>
<dbReference type="SMART" id="SM00516">
    <property type="entry name" value="SEC14"/>
    <property type="match status" value="1"/>
</dbReference>
<feature type="compositionally biased region" description="Low complexity" evidence="1">
    <location>
        <begin position="441"/>
        <end position="452"/>
    </location>
</feature>
<dbReference type="PANTHER" id="PTHR45657:SF1">
    <property type="entry name" value="CRAL-TRIO DOMAIN-CONTAINING PROTEIN YKL091C-RELATED"/>
    <property type="match status" value="1"/>
</dbReference>
<dbReference type="AlphaFoldDB" id="A0A9W7EHE3"/>
<protein>
    <recommendedName>
        <fullName evidence="2">CRAL-TRIO domain-containing protein</fullName>
    </recommendedName>
</protein>
<evidence type="ECO:0000313" key="4">
    <source>
        <dbReference type="Proteomes" id="UP001165160"/>
    </source>
</evidence>
<dbReference type="SUPFAM" id="SSF52087">
    <property type="entry name" value="CRAL/TRIO domain"/>
    <property type="match status" value="1"/>
</dbReference>
<dbReference type="Proteomes" id="UP001165160">
    <property type="component" value="Unassembled WGS sequence"/>
</dbReference>
<feature type="region of interest" description="Disordered" evidence="1">
    <location>
        <begin position="437"/>
        <end position="488"/>
    </location>
</feature>
<organism evidence="3 4">
    <name type="scientific">Triparma verrucosa</name>
    <dbReference type="NCBI Taxonomy" id="1606542"/>
    <lineage>
        <taxon>Eukaryota</taxon>
        <taxon>Sar</taxon>
        <taxon>Stramenopiles</taxon>
        <taxon>Ochrophyta</taxon>
        <taxon>Bolidophyceae</taxon>
        <taxon>Parmales</taxon>
        <taxon>Triparmaceae</taxon>
        <taxon>Triparma</taxon>
    </lineage>
</organism>
<evidence type="ECO:0000313" key="3">
    <source>
        <dbReference type="EMBL" id="GMH81124.1"/>
    </source>
</evidence>
<name>A0A9W7EHE3_9STRA</name>
<dbReference type="Pfam" id="PF00650">
    <property type="entry name" value="CRAL_TRIO"/>
    <property type="match status" value="1"/>
</dbReference>
<dbReference type="PANTHER" id="PTHR45657">
    <property type="entry name" value="CRAL-TRIO DOMAIN-CONTAINING PROTEIN YKL091C-RELATED"/>
    <property type="match status" value="1"/>
</dbReference>
<dbReference type="InterPro" id="IPR036865">
    <property type="entry name" value="CRAL-TRIO_dom_sf"/>
</dbReference>
<dbReference type="EMBL" id="BRXX01000001">
    <property type="protein sequence ID" value="GMH81124.1"/>
    <property type="molecule type" value="Genomic_DNA"/>
</dbReference>
<dbReference type="SUPFAM" id="SSF46938">
    <property type="entry name" value="CRAL/TRIO N-terminal domain"/>
    <property type="match status" value="1"/>
</dbReference>
<accession>A0A9W7EHE3</accession>